<evidence type="ECO:0000256" key="9">
    <source>
        <dbReference type="HAMAP-Rule" id="MF_00105"/>
    </source>
</evidence>
<dbReference type="InterPro" id="IPR018151">
    <property type="entry name" value="TF_GreA/GreB_CS"/>
</dbReference>
<gene>
    <name evidence="9 13" type="primary">greA</name>
    <name evidence="13" type="ORF">WMO64_13575</name>
</gene>
<accession>A0ABV1EDI2</accession>
<evidence type="ECO:0000256" key="1">
    <source>
        <dbReference type="ARBA" id="ARBA00008213"/>
    </source>
</evidence>
<dbReference type="PANTHER" id="PTHR30437">
    <property type="entry name" value="TRANSCRIPTION ELONGATION FACTOR GREA"/>
    <property type="match status" value="1"/>
</dbReference>
<evidence type="ECO:0000256" key="8">
    <source>
        <dbReference type="ARBA" id="ARBA00030776"/>
    </source>
</evidence>
<dbReference type="HAMAP" id="MF_00105">
    <property type="entry name" value="GreA_GreB"/>
    <property type="match status" value="1"/>
</dbReference>
<sequence length="157" mass="17705">MAKEFKLSPERWKELKDELVYLKTVREKEVADQIKEARSFGDLSENSEYDEAKNEQGKLYSRIAEVENILENCVVIEEEIHDGKTVRLGSKLKVLDVEFNEELDYEVVGSQEADPMNGRISEDSPFGRALLGKSVGEDVVVEAPAGALHYKVLSISK</sequence>
<dbReference type="InterPro" id="IPR022691">
    <property type="entry name" value="Tscrpt_elong_fac_GreA/B_N"/>
</dbReference>
<dbReference type="Proteomes" id="UP001464378">
    <property type="component" value="Unassembled WGS sequence"/>
</dbReference>
<dbReference type="InterPro" id="IPR001437">
    <property type="entry name" value="Tscrpt_elong_fac_GreA/B_C"/>
</dbReference>
<name>A0ABV1EDI2_9FIRM</name>
<keyword evidence="13" id="KW-0251">Elongation factor</keyword>
<dbReference type="RefSeq" id="WP_006573963.1">
    <property type="nucleotide sequence ID" value="NZ_JBBMFK010000026.1"/>
</dbReference>
<dbReference type="NCBIfam" id="NF001263">
    <property type="entry name" value="PRK00226.1-4"/>
    <property type="match status" value="1"/>
</dbReference>
<dbReference type="SUPFAM" id="SSF46557">
    <property type="entry name" value="GreA transcript cleavage protein, N-terminal domain"/>
    <property type="match status" value="1"/>
</dbReference>
<evidence type="ECO:0000259" key="11">
    <source>
        <dbReference type="Pfam" id="PF01272"/>
    </source>
</evidence>
<keyword evidence="5 9" id="KW-0238">DNA-binding</keyword>
<keyword evidence="6 9" id="KW-0804">Transcription</keyword>
<evidence type="ECO:0000313" key="13">
    <source>
        <dbReference type="EMBL" id="MEQ2444491.1"/>
    </source>
</evidence>
<keyword evidence="3 9" id="KW-0805">Transcription regulation</keyword>
<dbReference type="InterPro" id="IPR036953">
    <property type="entry name" value="GreA/GreB_C_sf"/>
</dbReference>
<keyword evidence="4" id="KW-0175">Coiled coil</keyword>
<dbReference type="Gene3D" id="3.10.50.30">
    <property type="entry name" value="Transcription elongation factor, GreA/GreB, C-terminal domain"/>
    <property type="match status" value="1"/>
</dbReference>
<keyword evidence="13" id="KW-0648">Protein biosynthesis</keyword>
<evidence type="ECO:0000256" key="2">
    <source>
        <dbReference type="ARBA" id="ARBA00013729"/>
    </source>
</evidence>
<dbReference type="PROSITE" id="PS00830">
    <property type="entry name" value="GREAB_2"/>
    <property type="match status" value="1"/>
</dbReference>
<feature type="domain" description="Transcription elongation factor GreA/GreB N-terminal" evidence="12">
    <location>
        <begin position="7"/>
        <end position="75"/>
    </location>
</feature>
<feature type="domain" description="Transcription elongation factor GreA/GreB C-terminal" evidence="11">
    <location>
        <begin position="84"/>
        <end position="156"/>
    </location>
</feature>
<evidence type="ECO:0000256" key="6">
    <source>
        <dbReference type="ARBA" id="ARBA00023163"/>
    </source>
</evidence>
<dbReference type="Gene3D" id="1.10.287.180">
    <property type="entry name" value="Transcription elongation factor, GreA/GreB, N-terminal domain"/>
    <property type="match status" value="1"/>
</dbReference>
<comment type="function">
    <text evidence="7 9 10">Necessary for efficient RNA polymerase transcription elongation past template-encoded arresting sites. The arresting sites in DNA have the property of trapping a certain fraction of elongating RNA polymerases that pass through, resulting in locked ternary complexes. Cleavage of the nascent transcript by cleavage factors such as GreA or GreB allows the resumption of elongation from the new 3'terminus. GreA releases sequences of 2 to 3 nucleotides.</text>
</comment>
<dbReference type="NCBIfam" id="TIGR01462">
    <property type="entry name" value="greA"/>
    <property type="match status" value="1"/>
</dbReference>
<protein>
    <recommendedName>
        <fullName evidence="2 9">Transcription elongation factor GreA</fullName>
    </recommendedName>
    <alternativeName>
        <fullName evidence="8 9">Transcript cleavage factor GreA</fullName>
    </alternativeName>
</protein>
<dbReference type="EMBL" id="JBBMFK010000026">
    <property type="protein sequence ID" value="MEQ2444491.1"/>
    <property type="molecule type" value="Genomic_DNA"/>
</dbReference>
<evidence type="ECO:0000313" key="14">
    <source>
        <dbReference type="Proteomes" id="UP001464378"/>
    </source>
</evidence>
<evidence type="ECO:0000256" key="5">
    <source>
        <dbReference type="ARBA" id="ARBA00023125"/>
    </source>
</evidence>
<organism evidence="13 14">
    <name type="scientific">Pseudoflavonifractor intestinihominis</name>
    <dbReference type="NCBI Taxonomy" id="3133171"/>
    <lineage>
        <taxon>Bacteria</taxon>
        <taxon>Bacillati</taxon>
        <taxon>Bacillota</taxon>
        <taxon>Clostridia</taxon>
        <taxon>Eubacteriales</taxon>
        <taxon>Oscillospiraceae</taxon>
        <taxon>Pseudoflavonifractor</taxon>
    </lineage>
</organism>
<dbReference type="Pfam" id="PF03449">
    <property type="entry name" value="GreA_GreB_N"/>
    <property type="match status" value="1"/>
</dbReference>
<evidence type="ECO:0000259" key="12">
    <source>
        <dbReference type="Pfam" id="PF03449"/>
    </source>
</evidence>
<keyword evidence="14" id="KW-1185">Reference proteome</keyword>
<dbReference type="InterPro" id="IPR028624">
    <property type="entry name" value="Tscrpt_elong_fac_GreA/B"/>
</dbReference>
<dbReference type="InterPro" id="IPR023459">
    <property type="entry name" value="Tscrpt_elong_fac_GreA/B_fam"/>
</dbReference>
<evidence type="ECO:0000256" key="3">
    <source>
        <dbReference type="ARBA" id="ARBA00023015"/>
    </source>
</evidence>
<comment type="caution">
    <text evidence="13">The sequence shown here is derived from an EMBL/GenBank/DDBJ whole genome shotgun (WGS) entry which is preliminary data.</text>
</comment>
<dbReference type="PANTHER" id="PTHR30437:SF4">
    <property type="entry name" value="TRANSCRIPTION ELONGATION FACTOR GREA"/>
    <property type="match status" value="1"/>
</dbReference>
<evidence type="ECO:0000256" key="7">
    <source>
        <dbReference type="ARBA" id="ARBA00024916"/>
    </source>
</evidence>
<dbReference type="GO" id="GO:0003746">
    <property type="term" value="F:translation elongation factor activity"/>
    <property type="evidence" value="ECO:0007669"/>
    <property type="project" value="UniProtKB-KW"/>
</dbReference>
<evidence type="ECO:0000256" key="10">
    <source>
        <dbReference type="RuleBase" id="RU000556"/>
    </source>
</evidence>
<comment type="similarity">
    <text evidence="1 9 10">Belongs to the GreA/GreB family.</text>
</comment>
<dbReference type="SUPFAM" id="SSF54534">
    <property type="entry name" value="FKBP-like"/>
    <property type="match status" value="1"/>
</dbReference>
<proteinExistence type="inferred from homology"/>
<dbReference type="PROSITE" id="PS00829">
    <property type="entry name" value="GREAB_1"/>
    <property type="match status" value="1"/>
</dbReference>
<evidence type="ECO:0000256" key="4">
    <source>
        <dbReference type="ARBA" id="ARBA00023054"/>
    </source>
</evidence>
<dbReference type="InterPro" id="IPR036805">
    <property type="entry name" value="Tscrpt_elong_fac_GreA/B_N_sf"/>
</dbReference>
<reference evidence="13 14" key="1">
    <citation type="submission" date="2024-03" db="EMBL/GenBank/DDBJ databases">
        <title>Human intestinal bacterial collection.</title>
        <authorList>
            <person name="Pauvert C."/>
            <person name="Hitch T.C.A."/>
            <person name="Clavel T."/>
        </authorList>
    </citation>
    <scope>NUCLEOTIDE SEQUENCE [LARGE SCALE GENOMIC DNA]</scope>
    <source>
        <strain evidence="13 14">CLA-AP-H29</strain>
    </source>
</reference>
<dbReference type="PIRSF" id="PIRSF006092">
    <property type="entry name" value="GreA_GreB"/>
    <property type="match status" value="1"/>
</dbReference>
<dbReference type="Pfam" id="PF01272">
    <property type="entry name" value="GreA_GreB"/>
    <property type="match status" value="1"/>
</dbReference>
<dbReference type="InterPro" id="IPR006359">
    <property type="entry name" value="Tscrpt_elong_fac_GreA"/>
</dbReference>